<dbReference type="Pfam" id="PF02223">
    <property type="entry name" value="Thymidylate_kin"/>
    <property type="match status" value="1"/>
</dbReference>
<keyword evidence="2 8" id="KW-0808">Transferase</keyword>
<organism evidence="10 11">
    <name type="scientific">Aliarcobacter cryaerophilus</name>
    <dbReference type="NCBI Taxonomy" id="28198"/>
    <lineage>
        <taxon>Bacteria</taxon>
        <taxon>Pseudomonadati</taxon>
        <taxon>Campylobacterota</taxon>
        <taxon>Epsilonproteobacteria</taxon>
        <taxon>Campylobacterales</taxon>
        <taxon>Arcobacteraceae</taxon>
        <taxon>Aliarcobacter</taxon>
    </lineage>
</organism>
<dbReference type="InterPro" id="IPR018094">
    <property type="entry name" value="Thymidylate_kinase"/>
</dbReference>
<evidence type="ECO:0000313" key="10">
    <source>
        <dbReference type="EMBL" id="PRM87836.1"/>
    </source>
</evidence>
<protein>
    <recommendedName>
        <fullName evidence="8">Thymidylate kinase</fullName>
        <ecNumber evidence="8">2.7.4.9</ecNumber>
    </recommendedName>
    <alternativeName>
        <fullName evidence="8">dTMP kinase</fullName>
    </alternativeName>
</protein>
<dbReference type="NCBIfam" id="TIGR00041">
    <property type="entry name" value="DTMP_kinase"/>
    <property type="match status" value="1"/>
</dbReference>
<dbReference type="GO" id="GO:0006227">
    <property type="term" value="P:dUDP biosynthetic process"/>
    <property type="evidence" value="ECO:0007669"/>
    <property type="project" value="TreeGrafter"/>
</dbReference>
<dbReference type="HAMAP" id="MF_00165">
    <property type="entry name" value="Thymidylate_kinase"/>
    <property type="match status" value="1"/>
</dbReference>
<reference evidence="10 11" key="1">
    <citation type="submission" date="2017-09" db="EMBL/GenBank/DDBJ databases">
        <title>Reassesment of A. cryaerophilus.</title>
        <authorList>
            <person name="Perez-Cataluna A."/>
            <person name="Collado L."/>
            <person name="Salgado O."/>
            <person name="Lefinanco V."/>
            <person name="Figueras M.J."/>
        </authorList>
    </citation>
    <scope>NUCLEOTIDE SEQUENCE [LARGE SCALE GENOMIC DNA]</scope>
    <source>
        <strain evidence="10 11">LMG 9861</strain>
    </source>
</reference>
<dbReference type="EC" id="2.7.4.9" evidence="8"/>
<dbReference type="InterPro" id="IPR039430">
    <property type="entry name" value="Thymidylate_kin-like_dom"/>
</dbReference>
<feature type="domain" description="Thymidylate kinase-like" evidence="9">
    <location>
        <begin position="5"/>
        <end position="182"/>
    </location>
</feature>
<evidence type="ECO:0000256" key="5">
    <source>
        <dbReference type="ARBA" id="ARBA00022777"/>
    </source>
</evidence>
<dbReference type="CDD" id="cd01672">
    <property type="entry name" value="TMPK"/>
    <property type="match status" value="1"/>
</dbReference>
<dbReference type="GO" id="GO:0006235">
    <property type="term" value="P:dTTP biosynthetic process"/>
    <property type="evidence" value="ECO:0007669"/>
    <property type="project" value="UniProtKB-UniRule"/>
</dbReference>
<dbReference type="Proteomes" id="UP000239065">
    <property type="component" value="Unassembled WGS sequence"/>
</dbReference>
<evidence type="ECO:0000256" key="1">
    <source>
        <dbReference type="ARBA" id="ARBA00009776"/>
    </source>
</evidence>
<dbReference type="SUPFAM" id="SSF52540">
    <property type="entry name" value="P-loop containing nucleoside triphosphate hydrolases"/>
    <property type="match status" value="1"/>
</dbReference>
<dbReference type="AlphaFoldDB" id="A0A2S9SMM8"/>
<name>A0A2S9SMM8_9BACT</name>
<evidence type="ECO:0000313" key="11">
    <source>
        <dbReference type="Proteomes" id="UP000239065"/>
    </source>
</evidence>
<evidence type="ECO:0000256" key="2">
    <source>
        <dbReference type="ARBA" id="ARBA00022679"/>
    </source>
</evidence>
<comment type="function">
    <text evidence="8">Phosphorylation of dTMP to form dTDP in both de novo and salvage pathways of dTTP synthesis.</text>
</comment>
<dbReference type="GO" id="GO:0006233">
    <property type="term" value="P:dTDP biosynthetic process"/>
    <property type="evidence" value="ECO:0007669"/>
    <property type="project" value="InterPro"/>
</dbReference>
<keyword evidence="6 8" id="KW-0067">ATP-binding</keyword>
<evidence type="ECO:0000256" key="6">
    <source>
        <dbReference type="ARBA" id="ARBA00022840"/>
    </source>
</evidence>
<evidence type="ECO:0000256" key="4">
    <source>
        <dbReference type="ARBA" id="ARBA00022741"/>
    </source>
</evidence>
<comment type="catalytic activity">
    <reaction evidence="7 8">
        <text>dTMP + ATP = dTDP + ADP</text>
        <dbReference type="Rhea" id="RHEA:13517"/>
        <dbReference type="ChEBI" id="CHEBI:30616"/>
        <dbReference type="ChEBI" id="CHEBI:58369"/>
        <dbReference type="ChEBI" id="CHEBI:63528"/>
        <dbReference type="ChEBI" id="CHEBI:456216"/>
        <dbReference type="EC" id="2.7.4.9"/>
    </reaction>
</comment>
<proteinExistence type="inferred from homology"/>
<dbReference type="PANTHER" id="PTHR10344">
    <property type="entry name" value="THYMIDYLATE KINASE"/>
    <property type="match status" value="1"/>
</dbReference>
<dbReference type="Gene3D" id="3.40.50.300">
    <property type="entry name" value="P-loop containing nucleotide triphosphate hydrolases"/>
    <property type="match status" value="1"/>
</dbReference>
<dbReference type="PANTHER" id="PTHR10344:SF4">
    <property type="entry name" value="UMP-CMP KINASE 2, MITOCHONDRIAL"/>
    <property type="match status" value="1"/>
</dbReference>
<dbReference type="InterPro" id="IPR027417">
    <property type="entry name" value="P-loop_NTPase"/>
</dbReference>
<keyword evidence="3 8" id="KW-0545">Nucleotide biosynthesis</keyword>
<keyword evidence="4 8" id="KW-0547">Nucleotide-binding</keyword>
<evidence type="ECO:0000259" key="9">
    <source>
        <dbReference type="Pfam" id="PF02223"/>
    </source>
</evidence>
<evidence type="ECO:0000256" key="3">
    <source>
        <dbReference type="ARBA" id="ARBA00022727"/>
    </source>
</evidence>
<evidence type="ECO:0000256" key="7">
    <source>
        <dbReference type="ARBA" id="ARBA00048743"/>
    </source>
</evidence>
<evidence type="ECO:0000256" key="8">
    <source>
        <dbReference type="HAMAP-Rule" id="MF_00165"/>
    </source>
</evidence>
<comment type="caution">
    <text evidence="10">The sequence shown here is derived from an EMBL/GenBank/DDBJ whole genome shotgun (WGS) entry which is preliminary data.</text>
</comment>
<dbReference type="GO" id="GO:0004798">
    <property type="term" value="F:dTMP kinase activity"/>
    <property type="evidence" value="ECO:0007669"/>
    <property type="project" value="UniProtKB-UniRule"/>
</dbReference>
<keyword evidence="5 8" id="KW-0418">Kinase</keyword>
<dbReference type="GO" id="GO:0005829">
    <property type="term" value="C:cytosol"/>
    <property type="evidence" value="ECO:0007669"/>
    <property type="project" value="TreeGrafter"/>
</dbReference>
<comment type="similarity">
    <text evidence="1 8">Belongs to the thymidylate kinase family.</text>
</comment>
<gene>
    <name evidence="8" type="primary">tmk</name>
    <name evidence="10" type="ORF">CJ669_06595</name>
</gene>
<sequence length="189" mass="21474">MYVVIEGIDTAGKSTQLEILKNKFPNAIFTKEPGGTALGIKLREMILSGEASSKTAEMFLFLADRAEHTQEVILKNKNKLIISDRSFISGIAYAKDRKIDDLIELNRLATSNNFPQKVILLELKKDELQKRLSQKQNDSIEKRGLDYLLDIQARLKETILKLNIEHIFIDASLNIDEIAKKIEDFINAK</sequence>
<dbReference type="GO" id="GO:0005524">
    <property type="term" value="F:ATP binding"/>
    <property type="evidence" value="ECO:0007669"/>
    <property type="project" value="UniProtKB-UniRule"/>
</dbReference>
<dbReference type="EMBL" id="NXGJ01000006">
    <property type="protein sequence ID" value="PRM87836.1"/>
    <property type="molecule type" value="Genomic_DNA"/>
</dbReference>
<accession>A0A2S9SMM8</accession>
<feature type="binding site" evidence="8">
    <location>
        <begin position="7"/>
        <end position="14"/>
    </location>
    <ligand>
        <name>ATP</name>
        <dbReference type="ChEBI" id="CHEBI:30616"/>
    </ligand>
</feature>
<dbReference type="RefSeq" id="WP_105909249.1">
    <property type="nucleotide sequence ID" value="NZ_NXGJ01000006.1"/>
</dbReference>